<comment type="subcellular location">
    <subcellularLocation>
        <location evidence="1">Plastid</location>
        <location evidence="1">Chloroplast</location>
    </subcellularLocation>
</comment>
<evidence type="ECO:0000256" key="8">
    <source>
        <dbReference type="ARBA" id="ARBA00049891"/>
    </source>
</evidence>
<organism evidence="9 10">
    <name type="scientific">Sphagnum troendelagicum</name>
    <dbReference type="NCBI Taxonomy" id="128251"/>
    <lineage>
        <taxon>Eukaryota</taxon>
        <taxon>Viridiplantae</taxon>
        <taxon>Streptophyta</taxon>
        <taxon>Embryophyta</taxon>
        <taxon>Bryophyta</taxon>
        <taxon>Sphagnophytina</taxon>
        <taxon>Sphagnopsida</taxon>
        <taxon>Sphagnales</taxon>
        <taxon>Sphagnaceae</taxon>
        <taxon>Sphagnum</taxon>
    </lineage>
</organism>
<evidence type="ECO:0000256" key="1">
    <source>
        <dbReference type="ARBA" id="ARBA00004229"/>
    </source>
</evidence>
<dbReference type="InterPro" id="IPR034871">
    <property type="entry name" value="Allene_oxi_cyc_sf"/>
</dbReference>
<dbReference type="InterPro" id="IPR009410">
    <property type="entry name" value="Allene_ox_cyc"/>
</dbReference>
<keyword evidence="5" id="KW-0934">Plastid</keyword>
<evidence type="ECO:0000256" key="7">
    <source>
        <dbReference type="ARBA" id="ARBA00023235"/>
    </source>
</evidence>
<proteinExistence type="inferred from homology"/>
<evidence type="ECO:0000256" key="6">
    <source>
        <dbReference type="ARBA" id="ARBA00022946"/>
    </source>
</evidence>
<evidence type="ECO:0000256" key="4">
    <source>
        <dbReference type="ARBA" id="ARBA00022528"/>
    </source>
</evidence>
<keyword evidence="6" id="KW-0809">Transit peptide</keyword>
<dbReference type="Proteomes" id="UP001497512">
    <property type="component" value="Chromosome 3"/>
</dbReference>
<dbReference type="SUPFAM" id="SSF141493">
    <property type="entry name" value="Allene oxide cyclase-like"/>
    <property type="match status" value="1"/>
</dbReference>
<gene>
    <name evidence="9" type="ORF">CSSPTR1EN2_LOCUS14495</name>
</gene>
<dbReference type="EMBL" id="OZ019895">
    <property type="protein sequence ID" value="CAK9219426.1"/>
    <property type="molecule type" value="Genomic_DNA"/>
</dbReference>
<protein>
    <recommendedName>
        <fullName evidence="3">allene-oxide cyclase</fullName>
        <ecNumber evidence="3">5.3.99.6</ecNumber>
    </recommendedName>
</protein>
<keyword evidence="10" id="KW-1185">Reference proteome</keyword>
<evidence type="ECO:0000313" key="9">
    <source>
        <dbReference type="EMBL" id="CAK9219426.1"/>
    </source>
</evidence>
<dbReference type="EC" id="5.3.99.6" evidence="3"/>
<sequence length="330" mass="36767">MAETMNLCAQTGQLACLSQSQMKRVDGISRQVQPASHYKQLHSFQPSSLWTSVKHDSGMKTRRPRVCSSILEAQRSSAAPVTTPSKLPDFPETQNTAEALIQHLEILPSSDDINGESSVSDSADRLFLWESVPKLAETQTFSVYELNEFDRDSPAFLEFSSQTVNRVNPLTGAHVHALGDQVPFTNKLYDGSLKLRLGITAGICLLMKNYPGMGTPEMKRQQFFTPDRYETLMTWYFGDFGHISGQGPFVNYQDTLMTITGGVGFFREARGVVRLHNISPFRFFYTFTLTGIPQLPKHLTAEVVPPSEDAAAVPEAVACDPRFTLRNFSN</sequence>
<comment type="similarity">
    <text evidence="2">Belongs to the allene oxide cyclase family.</text>
</comment>
<keyword evidence="7" id="KW-0413">Isomerase</keyword>
<accession>A0ABP0UDE0</accession>
<reference evidence="9" key="1">
    <citation type="submission" date="2024-02" db="EMBL/GenBank/DDBJ databases">
        <authorList>
            <consortium name="ELIXIR-Norway"/>
            <consortium name="Elixir Norway"/>
        </authorList>
    </citation>
    <scope>NUCLEOTIDE SEQUENCE</scope>
</reference>
<evidence type="ECO:0000256" key="3">
    <source>
        <dbReference type="ARBA" id="ARBA00012209"/>
    </source>
</evidence>
<evidence type="ECO:0000256" key="5">
    <source>
        <dbReference type="ARBA" id="ARBA00022640"/>
    </source>
</evidence>
<dbReference type="PANTHER" id="PTHR31843:SF11">
    <property type="entry name" value="ALLENE OXIDE CYCLASE 4, CHLOROPLASTIC"/>
    <property type="match status" value="1"/>
</dbReference>
<name>A0ABP0UDE0_9BRYO</name>
<evidence type="ECO:0000256" key="2">
    <source>
        <dbReference type="ARBA" id="ARBA00007982"/>
    </source>
</evidence>
<dbReference type="PANTHER" id="PTHR31843">
    <property type="entry name" value="ALLENE OXIDE CYCLASE 4, CHLOROPLASTIC"/>
    <property type="match status" value="1"/>
</dbReference>
<dbReference type="Gene3D" id="2.40.480.10">
    <property type="entry name" value="Allene oxide cyclase-like"/>
    <property type="match status" value="1"/>
</dbReference>
<evidence type="ECO:0000313" key="10">
    <source>
        <dbReference type="Proteomes" id="UP001497512"/>
    </source>
</evidence>
<keyword evidence="4" id="KW-0150">Chloroplast</keyword>
<dbReference type="Pfam" id="PF06351">
    <property type="entry name" value="Allene_ox_cyc"/>
    <property type="match status" value="1"/>
</dbReference>
<dbReference type="InterPro" id="IPR044859">
    <property type="entry name" value="Allene_oxi_cyc_Dirigent"/>
</dbReference>
<comment type="catalytic activity">
    <reaction evidence="8">
        <text>(9Z,13S,15Z)-12,13-epoxyoctadeca-9,11,15-trienoate = (9S,13S,15Z)-12-oxophyto-10,15-dienoate</text>
        <dbReference type="Rhea" id="RHEA:22592"/>
        <dbReference type="ChEBI" id="CHEBI:36438"/>
        <dbReference type="ChEBI" id="CHEBI:57411"/>
        <dbReference type="EC" id="5.3.99.6"/>
    </reaction>
</comment>